<keyword evidence="4" id="KW-1185">Reference proteome</keyword>
<reference evidence="3 4" key="1">
    <citation type="submission" date="2014-01" db="EMBL/GenBank/DDBJ databases">
        <title>Actinotalea ferrariae CF5-4.</title>
        <authorList>
            <person name="Chen F."/>
            <person name="Li Y."/>
            <person name="Wang G."/>
        </authorList>
    </citation>
    <scope>NUCLEOTIDE SEQUENCE [LARGE SCALE GENOMIC DNA]</scope>
    <source>
        <strain evidence="3 4">CF5-4</strain>
    </source>
</reference>
<feature type="transmembrane region" description="Helical" evidence="1">
    <location>
        <begin position="39"/>
        <end position="60"/>
    </location>
</feature>
<protein>
    <submittedName>
        <fullName evidence="3">Uncharacterized protein</fullName>
    </submittedName>
</protein>
<sequence length="74" mass="7900">MLRRHPWAFLSSAAVVTAAASLAGDLSDDGAGVAPGWELFWLLLTVAAGLVCAAAILLLVREDRAPHVPRRRRP</sequence>
<dbReference type="Proteomes" id="UP000019753">
    <property type="component" value="Unassembled WGS sequence"/>
</dbReference>
<organism evidence="3 4">
    <name type="scientific">Actinotalea ferrariae CF5-4</name>
    <dbReference type="NCBI Taxonomy" id="948458"/>
    <lineage>
        <taxon>Bacteria</taxon>
        <taxon>Bacillati</taxon>
        <taxon>Actinomycetota</taxon>
        <taxon>Actinomycetes</taxon>
        <taxon>Micrococcales</taxon>
        <taxon>Cellulomonadaceae</taxon>
        <taxon>Actinotalea</taxon>
    </lineage>
</organism>
<evidence type="ECO:0000256" key="1">
    <source>
        <dbReference type="SAM" id="Phobius"/>
    </source>
</evidence>
<comment type="caution">
    <text evidence="3">The sequence shown here is derived from an EMBL/GenBank/DDBJ whole genome shotgun (WGS) entry which is preliminary data.</text>
</comment>
<name>A0A021VR62_9CELL</name>
<keyword evidence="1" id="KW-0472">Membrane</keyword>
<keyword evidence="2" id="KW-0732">Signal</keyword>
<feature type="chain" id="PRO_5038946678" evidence="2">
    <location>
        <begin position="24"/>
        <end position="74"/>
    </location>
</feature>
<accession>A0A021VR62</accession>
<proteinExistence type="predicted"/>
<dbReference type="AlphaFoldDB" id="A0A021VR62"/>
<evidence type="ECO:0000313" key="4">
    <source>
        <dbReference type="Proteomes" id="UP000019753"/>
    </source>
</evidence>
<feature type="signal peptide" evidence="2">
    <location>
        <begin position="1"/>
        <end position="23"/>
    </location>
</feature>
<keyword evidence="1" id="KW-0812">Transmembrane</keyword>
<evidence type="ECO:0000313" key="3">
    <source>
        <dbReference type="EMBL" id="EYR62525.1"/>
    </source>
</evidence>
<keyword evidence="1" id="KW-1133">Transmembrane helix</keyword>
<gene>
    <name evidence="3" type="ORF">N866_07835</name>
</gene>
<evidence type="ECO:0000256" key="2">
    <source>
        <dbReference type="SAM" id="SignalP"/>
    </source>
</evidence>
<dbReference type="EMBL" id="AXCW01000223">
    <property type="protein sequence ID" value="EYR62525.1"/>
    <property type="molecule type" value="Genomic_DNA"/>
</dbReference>